<sequence>MKLNMLSLLVSATLPVHAAAISPDRAATEPGSLIVLLAIVVLICLATGRGGDGPFRHEP</sequence>
<dbReference type="RefSeq" id="WP_134387373.1">
    <property type="nucleotide sequence ID" value="NZ_BMWW01000002.1"/>
</dbReference>
<dbReference type="AlphaFoldDB" id="A0A4P7BII4"/>
<keyword evidence="1" id="KW-0732">Signal</keyword>
<evidence type="ECO:0000256" key="1">
    <source>
        <dbReference type="SAM" id="SignalP"/>
    </source>
</evidence>
<evidence type="ECO:0000313" key="5">
    <source>
        <dbReference type="Proteomes" id="UP000619512"/>
    </source>
</evidence>
<evidence type="ECO:0000313" key="3">
    <source>
        <dbReference type="EMBL" id="QBQ38674.1"/>
    </source>
</evidence>
<keyword evidence="4" id="KW-1185">Reference proteome</keyword>
<evidence type="ECO:0000313" key="2">
    <source>
        <dbReference type="EMBL" id="GGY84156.1"/>
    </source>
</evidence>
<dbReference type="EMBL" id="BMWW01000002">
    <property type="protein sequence ID" value="GGY84156.1"/>
    <property type="molecule type" value="Genomic_DNA"/>
</dbReference>
<dbReference type="Proteomes" id="UP000294359">
    <property type="component" value="Chromosome"/>
</dbReference>
<reference evidence="2" key="1">
    <citation type="journal article" date="2014" name="Int. J. Syst. Evol. Microbiol.">
        <title>Complete genome sequence of Corynebacterium casei LMG S-19264T (=DSM 44701T), isolated from a smear-ripened cheese.</title>
        <authorList>
            <consortium name="US DOE Joint Genome Institute (JGI-PGF)"/>
            <person name="Walter F."/>
            <person name="Albersmeier A."/>
            <person name="Kalinowski J."/>
            <person name="Ruckert C."/>
        </authorList>
    </citation>
    <scope>NUCLEOTIDE SEQUENCE</scope>
    <source>
        <strain evidence="2">KCTC 12344</strain>
    </source>
</reference>
<gene>
    <name evidence="3" type="ORF">E1742_22750</name>
    <name evidence="2" type="ORF">GCM10007388_16530</name>
</gene>
<dbReference type="Proteomes" id="UP000619512">
    <property type="component" value="Unassembled WGS sequence"/>
</dbReference>
<dbReference type="EMBL" id="CP038026">
    <property type="protein sequence ID" value="QBQ38674.1"/>
    <property type="molecule type" value="Genomic_DNA"/>
</dbReference>
<name>A0A4P7BII4_9BURK</name>
<feature type="chain" id="PRO_5044606865" description="PEP-CTERM sorting domain-containing protein" evidence="1">
    <location>
        <begin position="19"/>
        <end position="59"/>
    </location>
</feature>
<accession>A0A4P7BII4</accession>
<organism evidence="2 5">
    <name type="scientific">Pseudoduganella plicata</name>
    <dbReference type="NCBI Taxonomy" id="321984"/>
    <lineage>
        <taxon>Bacteria</taxon>
        <taxon>Pseudomonadati</taxon>
        <taxon>Pseudomonadota</taxon>
        <taxon>Betaproteobacteria</taxon>
        <taxon>Burkholderiales</taxon>
        <taxon>Oxalobacteraceae</taxon>
        <taxon>Telluria group</taxon>
        <taxon>Pseudoduganella</taxon>
    </lineage>
</organism>
<proteinExistence type="predicted"/>
<reference evidence="2" key="3">
    <citation type="submission" date="2022-12" db="EMBL/GenBank/DDBJ databases">
        <authorList>
            <person name="Sun Q."/>
            <person name="Kim S."/>
        </authorList>
    </citation>
    <scope>NUCLEOTIDE SEQUENCE</scope>
    <source>
        <strain evidence="2">KCTC 12344</strain>
    </source>
</reference>
<evidence type="ECO:0000313" key="4">
    <source>
        <dbReference type="Proteomes" id="UP000294359"/>
    </source>
</evidence>
<protein>
    <recommendedName>
        <fullName evidence="6">PEP-CTERM sorting domain-containing protein</fullName>
    </recommendedName>
</protein>
<evidence type="ECO:0008006" key="6">
    <source>
        <dbReference type="Google" id="ProtNLM"/>
    </source>
</evidence>
<reference evidence="3 4" key="2">
    <citation type="submission" date="2019-03" db="EMBL/GenBank/DDBJ databases">
        <title>Draft Genome Sequences of Six Type Strains of the Genus Massilia.</title>
        <authorList>
            <person name="Miess H."/>
            <person name="Frediansyhah A."/>
            <person name="Gross H."/>
        </authorList>
    </citation>
    <scope>NUCLEOTIDE SEQUENCE [LARGE SCALE GENOMIC DNA]</scope>
    <source>
        <strain evidence="3 4">DSM 17505</strain>
    </source>
</reference>
<feature type="signal peptide" evidence="1">
    <location>
        <begin position="1"/>
        <end position="18"/>
    </location>
</feature>